<feature type="region of interest" description="Disordered" evidence="7">
    <location>
        <begin position="1"/>
        <end position="110"/>
    </location>
</feature>
<proteinExistence type="inferred from homology"/>
<dbReference type="SUPFAM" id="SSF51306">
    <property type="entry name" value="LexA/Signal peptidase"/>
    <property type="match status" value="1"/>
</dbReference>
<dbReference type="Gene3D" id="2.10.109.10">
    <property type="entry name" value="Umud Fragment, subunit A"/>
    <property type="match status" value="1"/>
</dbReference>
<comment type="catalytic activity">
    <reaction evidence="1 6">
        <text>Cleavage of hydrophobic, N-terminal signal or leader sequences from secreted and periplasmic proteins.</text>
        <dbReference type="EC" id="3.4.21.89"/>
    </reaction>
</comment>
<dbReference type="Proteomes" id="UP001596067">
    <property type="component" value="Unassembled WGS sequence"/>
</dbReference>
<evidence type="ECO:0000256" key="3">
    <source>
        <dbReference type="ARBA" id="ARBA00009370"/>
    </source>
</evidence>
<dbReference type="InterPro" id="IPR019758">
    <property type="entry name" value="Pept_S26A_signal_pept_1_CS"/>
</dbReference>
<evidence type="ECO:0000256" key="2">
    <source>
        <dbReference type="ARBA" id="ARBA00004401"/>
    </source>
</evidence>
<keyword evidence="6" id="KW-0645">Protease</keyword>
<feature type="domain" description="Peptidase S26" evidence="8">
    <location>
        <begin position="118"/>
        <end position="309"/>
    </location>
</feature>
<dbReference type="PROSITE" id="PS00761">
    <property type="entry name" value="SPASE_I_3"/>
    <property type="match status" value="1"/>
</dbReference>
<dbReference type="CDD" id="cd06530">
    <property type="entry name" value="S26_SPase_I"/>
    <property type="match status" value="1"/>
</dbReference>
<protein>
    <recommendedName>
        <fullName evidence="4 6">Signal peptidase I</fullName>
        <ecNumber evidence="4 6">3.4.21.89</ecNumber>
    </recommendedName>
</protein>
<dbReference type="EC" id="3.4.21.89" evidence="4 6"/>
<evidence type="ECO:0000256" key="5">
    <source>
        <dbReference type="ARBA" id="ARBA00022801"/>
    </source>
</evidence>
<organism evidence="9 10">
    <name type="scientific">Kitasatospora aburaviensis</name>
    <dbReference type="NCBI Taxonomy" id="67265"/>
    <lineage>
        <taxon>Bacteria</taxon>
        <taxon>Bacillati</taxon>
        <taxon>Actinomycetota</taxon>
        <taxon>Actinomycetes</taxon>
        <taxon>Kitasatosporales</taxon>
        <taxon>Streptomycetaceae</taxon>
        <taxon>Kitasatospora</taxon>
    </lineage>
</organism>
<evidence type="ECO:0000256" key="1">
    <source>
        <dbReference type="ARBA" id="ARBA00000677"/>
    </source>
</evidence>
<comment type="similarity">
    <text evidence="3 6">Belongs to the peptidase S26 family.</text>
</comment>
<dbReference type="InterPro" id="IPR000223">
    <property type="entry name" value="Pept_S26A_signal_pept_1"/>
</dbReference>
<name>A0ABW1F035_9ACTN</name>
<dbReference type="Pfam" id="PF10502">
    <property type="entry name" value="Peptidase_S26"/>
    <property type="match status" value="1"/>
</dbReference>
<dbReference type="PRINTS" id="PR00727">
    <property type="entry name" value="LEADERPTASE"/>
</dbReference>
<feature type="compositionally biased region" description="Low complexity" evidence="7">
    <location>
        <begin position="82"/>
        <end position="92"/>
    </location>
</feature>
<evidence type="ECO:0000313" key="9">
    <source>
        <dbReference type="EMBL" id="MFC5887643.1"/>
    </source>
</evidence>
<keyword evidence="6" id="KW-0812">Transmembrane</keyword>
<dbReference type="EMBL" id="JBHSOD010000029">
    <property type="protein sequence ID" value="MFC5887643.1"/>
    <property type="molecule type" value="Genomic_DNA"/>
</dbReference>
<feature type="compositionally biased region" description="Low complexity" evidence="7">
    <location>
        <begin position="43"/>
        <end position="53"/>
    </location>
</feature>
<comment type="subcellular location">
    <subcellularLocation>
        <location evidence="2">Cell membrane</location>
        <topology evidence="2">Single-pass type II membrane protein</topology>
    </subcellularLocation>
    <subcellularLocation>
        <location evidence="6">Membrane</location>
        <topology evidence="6">Single-pass type II membrane protein</topology>
    </subcellularLocation>
</comment>
<dbReference type="PANTHER" id="PTHR43390">
    <property type="entry name" value="SIGNAL PEPTIDASE I"/>
    <property type="match status" value="1"/>
</dbReference>
<evidence type="ECO:0000259" key="8">
    <source>
        <dbReference type="Pfam" id="PF10502"/>
    </source>
</evidence>
<gene>
    <name evidence="9" type="primary">lepB</name>
    <name evidence="9" type="ORF">ACFP0N_22000</name>
</gene>
<evidence type="ECO:0000256" key="7">
    <source>
        <dbReference type="SAM" id="MobiDB-lite"/>
    </source>
</evidence>
<keyword evidence="10" id="KW-1185">Reference proteome</keyword>
<evidence type="ECO:0000256" key="4">
    <source>
        <dbReference type="ARBA" id="ARBA00013208"/>
    </source>
</evidence>
<dbReference type="NCBIfam" id="TIGR02227">
    <property type="entry name" value="sigpep_I_bact"/>
    <property type="match status" value="1"/>
</dbReference>
<feature type="transmembrane region" description="Helical" evidence="6">
    <location>
        <begin position="119"/>
        <end position="138"/>
    </location>
</feature>
<feature type="compositionally biased region" description="Basic and acidic residues" evidence="7">
    <location>
        <begin position="59"/>
        <end position="76"/>
    </location>
</feature>
<comment type="caution">
    <text evidence="9">The sequence shown here is derived from an EMBL/GenBank/DDBJ whole genome shotgun (WGS) entry which is preliminary data.</text>
</comment>
<keyword evidence="5 6" id="KW-0378">Hydrolase</keyword>
<dbReference type="PANTHER" id="PTHR43390:SF1">
    <property type="entry name" value="CHLOROPLAST PROCESSING PEPTIDASE"/>
    <property type="match status" value="1"/>
</dbReference>
<dbReference type="RefSeq" id="WP_313765684.1">
    <property type="nucleotide sequence ID" value="NZ_BAAAVH010000044.1"/>
</dbReference>
<evidence type="ECO:0000313" key="10">
    <source>
        <dbReference type="Proteomes" id="UP001596067"/>
    </source>
</evidence>
<sequence>MSTHEPSADRDGRPAPTGADLPPRSAAVSGESEEPGTTGRPGAVGEAEAAGGADEVGEVEERGEAKEAGEGEKAGASERTGASEPAGEPEAAGGSGEAGAGEAEAAAEELRPRSRSRDLLLLAGICLLTLLLVNAFVARPFSVPSASMENSLRSGDRLVANKLAYAFGGHPERGDVVVFDGTGSFRRGPAKPTGFGDGLRAFAQDLGLAPAGDSVYVKRVIGVGGDRVTSTGPGGRITVNGVPIDESSYLAPGDEPSNVAFDVVVPAGKLWVMGDHRSASRDSRDHLGEPGGGFVPEGRVIGRADWVVYPIGHWTGGLDRSSAFAAAGGSGGHGDQR</sequence>
<dbReference type="InterPro" id="IPR019533">
    <property type="entry name" value="Peptidase_S26"/>
</dbReference>
<evidence type="ECO:0000256" key="6">
    <source>
        <dbReference type="RuleBase" id="RU362042"/>
    </source>
</evidence>
<accession>A0ABW1F035</accession>
<feature type="compositionally biased region" description="Basic and acidic residues" evidence="7">
    <location>
        <begin position="1"/>
        <end position="13"/>
    </location>
</feature>
<keyword evidence="6" id="KW-0472">Membrane</keyword>
<dbReference type="GO" id="GO:0009003">
    <property type="term" value="F:signal peptidase activity"/>
    <property type="evidence" value="ECO:0007669"/>
    <property type="project" value="UniProtKB-EC"/>
</dbReference>
<keyword evidence="6" id="KW-1133">Transmembrane helix</keyword>
<dbReference type="InterPro" id="IPR036286">
    <property type="entry name" value="LexA/Signal_pep-like_sf"/>
</dbReference>
<reference evidence="10" key="1">
    <citation type="journal article" date="2019" name="Int. J. Syst. Evol. Microbiol.">
        <title>The Global Catalogue of Microorganisms (GCM) 10K type strain sequencing project: providing services to taxonomists for standard genome sequencing and annotation.</title>
        <authorList>
            <consortium name="The Broad Institute Genomics Platform"/>
            <consortium name="The Broad Institute Genome Sequencing Center for Infectious Disease"/>
            <person name="Wu L."/>
            <person name="Ma J."/>
        </authorList>
    </citation>
    <scope>NUCLEOTIDE SEQUENCE [LARGE SCALE GENOMIC DNA]</scope>
    <source>
        <strain evidence="10">CGMCC 4.1469</strain>
    </source>
</reference>